<evidence type="ECO:0000259" key="1">
    <source>
        <dbReference type="PROSITE" id="PS50994"/>
    </source>
</evidence>
<gene>
    <name evidence="2" type="ORF">Prudu_012684</name>
</gene>
<dbReference type="AlphaFoldDB" id="A0A4Y1RDY2"/>
<evidence type="ECO:0000313" key="2">
    <source>
        <dbReference type="EMBL" id="BBH02187.1"/>
    </source>
</evidence>
<dbReference type="PANTHER" id="PTHR42648:SF28">
    <property type="entry name" value="TRANSPOSON-ENCODED PROTEIN WITH RIBONUCLEASE H-LIKE AND RETROVIRUS ZINC FINGER-LIKE DOMAINS"/>
    <property type="match status" value="1"/>
</dbReference>
<dbReference type="SUPFAM" id="SSF53098">
    <property type="entry name" value="Ribonuclease H-like"/>
    <property type="match status" value="1"/>
</dbReference>
<accession>A0A4Y1RDY2</accession>
<sequence>MPLKSCTHCLAGKQHRASFQHGHAQRKPNVLDVVYYDVCGPMTTSTLGGARYFVTFIADHSRKVWAYALRIKNQVYEVFKQFHASVERETGRSFKCIAPITGEYMGVFRNYCRSNGIRHERSVPKTPQHNGIAERMNRTIVERIRTMLSHAKLPKSFWGEALMIAVDLINLSFSTFE</sequence>
<dbReference type="InterPro" id="IPR012337">
    <property type="entry name" value="RNaseH-like_sf"/>
</dbReference>
<dbReference type="EMBL" id="AP019300">
    <property type="protein sequence ID" value="BBH02187.1"/>
    <property type="molecule type" value="Genomic_DNA"/>
</dbReference>
<feature type="domain" description="Integrase catalytic" evidence="1">
    <location>
        <begin position="24"/>
        <end position="177"/>
    </location>
</feature>
<name>A0A4Y1RDY2_PRUDU</name>
<dbReference type="PROSITE" id="PS50994">
    <property type="entry name" value="INTEGRASE"/>
    <property type="match status" value="1"/>
</dbReference>
<organism evidence="2">
    <name type="scientific">Prunus dulcis</name>
    <name type="common">Almond</name>
    <name type="synonym">Amygdalus dulcis</name>
    <dbReference type="NCBI Taxonomy" id="3755"/>
    <lineage>
        <taxon>Eukaryota</taxon>
        <taxon>Viridiplantae</taxon>
        <taxon>Streptophyta</taxon>
        <taxon>Embryophyta</taxon>
        <taxon>Tracheophyta</taxon>
        <taxon>Spermatophyta</taxon>
        <taxon>Magnoliopsida</taxon>
        <taxon>eudicotyledons</taxon>
        <taxon>Gunneridae</taxon>
        <taxon>Pentapetalae</taxon>
        <taxon>rosids</taxon>
        <taxon>fabids</taxon>
        <taxon>Rosales</taxon>
        <taxon>Rosaceae</taxon>
        <taxon>Amygdaloideae</taxon>
        <taxon>Amygdaleae</taxon>
        <taxon>Prunus</taxon>
    </lineage>
</organism>
<dbReference type="GO" id="GO:0003676">
    <property type="term" value="F:nucleic acid binding"/>
    <property type="evidence" value="ECO:0007669"/>
    <property type="project" value="InterPro"/>
</dbReference>
<dbReference type="InterPro" id="IPR001584">
    <property type="entry name" value="Integrase_cat-core"/>
</dbReference>
<dbReference type="InterPro" id="IPR036397">
    <property type="entry name" value="RNaseH_sf"/>
</dbReference>
<dbReference type="Gene3D" id="3.30.420.10">
    <property type="entry name" value="Ribonuclease H-like superfamily/Ribonuclease H"/>
    <property type="match status" value="1"/>
</dbReference>
<dbReference type="GO" id="GO:0015074">
    <property type="term" value="P:DNA integration"/>
    <property type="evidence" value="ECO:0007669"/>
    <property type="project" value="InterPro"/>
</dbReference>
<protein>
    <submittedName>
        <fullName evidence="2">Transposable element protein</fullName>
    </submittedName>
</protein>
<reference evidence="2" key="1">
    <citation type="journal article" date="2019" name="Science">
        <title>Mutation of a bHLH transcription factor allowed almond domestication.</title>
        <authorList>
            <person name="Sanchez-Perez R."/>
            <person name="Pavan S."/>
            <person name="Mazzeo R."/>
            <person name="Moldovan C."/>
            <person name="Aiese Cigliano R."/>
            <person name="Del Cueto J."/>
            <person name="Ricciardi F."/>
            <person name="Lotti C."/>
            <person name="Ricciardi L."/>
            <person name="Dicenta F."/>
            <person name="Lopez-Marques R.L."/>
            <person name="Lindberg Moller B."/>
        </authorList>
    </citation>
    <scope>NUCLEOTIDE SEQUENCE</scope>
</reference>
<dbReference type="InterPro" id="IPR039537">
    <property type="entry name" value="Retrotran_Ty1/copia-like"/>
</dbReference>
<proteinExistence type="predicted"/>
<dbReference type="PANTHER" id="PTHR42648">
    <property type="entry name" value="TRANSPOSASE, PUTATIVE-RELATED"/>
    <property type="match status" value="1"/>
</dbReference>